<reference evidence="1 2" key="1">
    <citation type="submission" date="2024-09" db="EMBL/GenBank/DDBJ databases">
        <authorList>
            <person name="Sun Q."/>
            <person name="Mori K."/>
        </authorList>
    </citation>
    <scope>NUCLEOTIDE SEQUENCE [LARGE SCALE GENOMIC DNA]</scope>
    <source>
        <strain evidence="1 2">JCM 4362</strain>
    </source>
</reference>
<protein>
    <recommendedName>
        <fullName evidence="3">BioF2-like acetyltransferase domain-containing protein</fullName>
    </recommendedName>
</protein>
<dbReference type="RefSeq" id="WP_345219779.1">
    <property type="nucleotide sequence ID" value="NZ_BAAAXE010000002.1"/>
</dbReference>
<keyword evidence="2" id="KW-1185">Reference proteome</keyword>
<evidence type="ECO:0008006" key="3">
    <source>
        <dbReference type="Google" id="ProtNLM"/>
    </source>
</evidence>
<accession>A0ABV5PIV6</accession>
<proteinExistence type="predicted"/>
<sequence>MRATAWTSWTSIREAMAHGADVQGGDSGLHRSLPWLAAEEGRVSRDQYYLCAGGALASCYPLPHTSAHRTYATWEIVCGSPVEELIKQTAQPRRESAGAELAHVRSQLPAPATDTLAVVTPGCVFSGVTLSPETSADSLNTLVDGVEAQAGELGLPVVQFGNLREDNAAEQALHQVLRARGYSAVTVGADAVLDTSAYADLEAYFGSFRAHRRKVLRKERSLFEGERATVRVEGPEGLTEDLAALQLDRYRRYGHQADTRAVQDRFTRAATIPGLKVLRADAEETSPSAGSPTSSPLGFIAFYEDHRTHRILTRLGAFRAGKAAYFNIAYYELIAHATQVGGMRIHYGDSTYLAKILRGCSLTRLTSYFRATDPSLHRALARAGRLRTALEELQLGQAASERGKRC</sequence>
<name>A0ABV5PIV6_STRCM</name>
<organism evidence="1 2">
    <name type="scientific">Streptomyces cremeus</name>
    <dbReference type="NCBI Taxonomy" id="66881"/>
    <lineage>
        <taxon>Bacteria</taxon>
        <taxon>Bacillati</taxon>
        <taxon>Actinomycetota</taxon>
        <taxon>Actinomycetes</taxon>
        <taxon>Kitasatosporales</taxon>
        <taxon>Streptomycetaceae</taxon>
        <taxon>Streptomyces</taxon>
    </lineage>
</organism>
<comment type="caution">
    <text evidence="1">The sequence shown here is derived from an EMBL/GenBank/DDBJ whole genome shotgun (WGS) entry which is preliminary data.</text>
</comment>
<evidence type="ECO:0000313" key="1">
    <source>
        <dbReference type="EMBL" id="MFB9523117.1"/>
    </source>
</evidence>
<evidence type="ECO:0000313" key="2">
    <source>
        <dbReference type="Proteomes" id="UP001589718"/>
    </source>
</evidence>
<dbReference type="Proteomes" id="UP001589718">
    <property type="component" value="Unassembled WGS sequence"/>
</dbReference>
<gene>
    <name evidence="1" type="ORF">ACFFTU_24530</name>
</gene>
<dbReference type="EMBL" id="JBHMCR010000016">
    <property type="protein sequence ID" value="MFB9523117.1"/>
    <property type="molecule type" value="Genomic_DNA"/>
</dbReference>